<dbReference type="AlphaFoldDB" id="A0A930H1H4"/>
<dbReference type="InterPro" id="IPR005130">
    <property type="entry name" value="Ser_deHydtase-like_asu"/>
</dbReference>
<evidence type="ECO:0000313" key="5">
    <source>
        <dbReference type="Proteomes" id="UP000780721"/>
    </source>
</evidence>
<evidence type="ECO:0000259" key="3">
    <source>
        <dbReference type="Pfam" id="PF03313"/>
    </source>
</evidence>
<organism evidence="4 5">
    <name type="scientific">Oribacterium sinus</name>
    <dbReference type="NCBI Taxonomy" id="237576"/>
    <lineage>
        <taxon>Bacteria</taxon>
        <taxon>Bacillati</taxon>
        <taxon>Bacillota</taxon>
        <taxon>Clostridia</taxon>
        <taxon>Lachnospirales</taxon>
        <taxon>Lachnospiraceae</taxon>
        <taxon>Oribacterium</taxon>
    </lineage>
</organism>
<protein>
    <recommendedName>
        <fullName evidence="1">UPF0597 protein HXM91_07965</fullName>
    </recommendedName>
</protein>
<dbReference type="PANTHER" id="PTHR30501:SF2">
    <property type="entry name" value="UPF0597 PROTEIN YHAM"/>
    <property type="match status" value="1"/>
</dbReference>
<dbReference type="GO" id="GO:0019450">
    <property type="term" value="P:L-cysteine catabolic process to pyruvate"/>
    <property type="evidence" value="ECO:0007669"/>
    <property type="project" value="TreeGrafter"/>
</dbReference>
<dbReference type="HAMAP" id="MF_01845">
    <property type="entry name" value="UPF0597"/>
    <property type="match status" value="1"/>
</dbReference>
<sequence length="453" mass="48711">MHELTALIQKDMVPALGVTEPGAIAFCVAKAKSYAKGELLHLNVAMNSGMYKNAFTCGIPNSKEVGNVFAAALGYVAGNPDKGLESLANVTPSDNVSAQKLIDEGKITVALSGISSRIFIEATLETRESKVILTIRDTHTNITKVVVNGETVLEREDEADSLDAKETANRHKTDDSEAEIATEANTAKIHSIHRYTLADLVDYVNTVPLEEIEFVKEAYKVNLDLFEEALKNPRTTFARQLLAMNGGEVISQDEQMTASLLCNASIEARVIGLDKPAMSITGSGAHGIIATMPLYGVYKIHGFSEEMLYRATMLSYLICTYIKEYSGRLSAFCGCAIAAGTGMSCALAYLKGGTVEQMEYTLNNMASSITGMICDGGNQGCTMKGVAACDAAFRSVAFALQGVHIDKVHGINGKTPEDTMRNMGLIASPGMVGTEKTIVEIFEEKLKLPMELE</sequence>
<dbReference type="GO" id="GO:0080146">
    <property type="term" value="F:L-cysteine desulfhydrase activity"/>
    <property type="evidence" value="ECO:0007669"/>
    <property type="project" value="TreeGrafter"/>
</dbReference>
<comment type="similarity">
    <text evidence="1">Belongs to the UPF0597 family.</text>
</comment>
<proteinExistence type="inferred from homology"/>
<evidence type="ECO:0000256" key="2">
    <source>
        <dbReference type="SAM" id="MobiDB-lite"/>
    </source>
</evidence>
<dbReference type="EMBL" id="JABZRB010000260">
    <property type="protein sequence ID" value="MBF1305765.1"/>
    <property type="molecule type" value="Genomic_DNA"/>
</dbReference>
<dbReference type="Pfam" id="PF03313">
    <property type="entry name" value="SDH_alpha"/>
    <property type="match status" value="1"/>
</dbReference>
<feature type="domain" description="Serine dehydratase-like alpha subunit" evidence="3">
    <location>
        <begin position="174"/>
        <end position="439"/>
    </location>
</feature>
<dbReference type="PANTHER" id="PTHR30501">
    <property type="entry name" value="UPF0597 PROTEIN YHAM"/>
    <property type="match status" value="1"/>
</dbReference>
<gene>
    <name evidence="4" type="ORF">HXM91_07965</name>
</gene>
<feature type="region of interest" description="Disordered" evidence="2">
    <location>
        <begin position="157"/>
        <end position="176"/>
    </location>
</feature>
<accession>A0A930H1H4</accession>
<comment type="caution">
    <text evidence="4">The sequence shown here is derived from an EMBL/GenBank/DDBJ whole genome shotgun (WGS) entry which is preliminary data.</text>
</comment>
<dbReference type="PIRSF" id="PIRSF006054">
    <property type="entry name" value="UCP006054"/>
    <property type="match status" value="1"/>
</dbReference>
<dbReference type="Proteomes" id="UP000780721">
    <property type="component" value="Unassembled WGS sequence"/>
</dbReference>
<name>A0A930H1H4_9FIRM</name>
<dbReference type="InterPro" id="IPR021144">
    <property type="entry name" value="UPF0597"/>
</dbReference>
<evidence type="ECO:0000256" key="1">
    <source>
        <dbReference type="HAMAP-Rule" id="MF_01845"/>
    </source>
</evidence>
<feature type="compositionally biased region" description="Basic and acidic residues" evidence="2">
    <location>
        <begin position="162"/>
        <end position="175"/>
    </location>
</feature>
<evidence type="ECO:0000313" key="4">
    <source>
        <dbReference type="EMBL" id="MBF1305765.1"/>
    </source>
</evidence>
<reference evidence="4" key="1">
    <citation type="submission" date="2020-04" db="EMBL/GenBank/DDBJ databases">
        <title>Deep metagenomics examines the oral microbiome during advanced dental caries in children, revealing novel taxa and co-occurrences with host molecules.</title>
        <authorList>
            <person name="Baker J.L."/>
            <person name="Morton J.T."/>
            <person name="Dinis M."/>
            <person name="Alvarez R."/>
            <person name="Tran N.C."/>
            <person name="Knight R."/>
            <person name="Edlund A."/>
        </authorList>
    </citation>
    <scope>NUCLEOTIDE SEQUENCE</scope>
    <source>
        <strain evidence="4">JCVI_48_bin.5</strain>
    </source>
</reference>